<evidence type="ECO:0000313" key="2">
    <source>
        <dbReference type="EMBL" id="CAD8418784.1"/>
    </source>
</evidence>
<evidence type="ECO:0000259" key="1">
    <source>
        <dbReference type="Pfam" id="PF02190"/>
    </source>
</evidence>
<dbReference type="AlphaFoldDB" id="A0A7S0GI11"/>
<dbReference type="EMBL" id="HBEL01031918">
    <property type="protein sequence ID" value="CAD8418784.1"/>
    <property type="molecule type" value="Transcribed_RNA"/>
</dbReference>
<gene>
    <name evidence="2" type="ORF">PINE0816_LOCUS14919</name>
</gene>
<protein>
    <recommendedName>
        <fullName evidence="1">Lon N-terminal domain-containing protein</fullName>
    </recommendedName>
</protein>
<feature type="domain" description="Lon N-terminal" evidence="1">
    <location>
        <begin position="2"/>
        <end position="56"/>
    </location>
</feature>
<dbReference type="Pfam" id="PF02190">
    <property type="entry name" value="LON_substr_bdg"/>
    <property type="match status" value="1"/>
</dbReference>
<dbReference type="SUPFAM" id="SSF88697">
    <property type="entry name" value="PUA domain-like"/>
    <property type="match status" value="1"/>
</dbReference>
<dbReference type="InterPro" id="IPR003111">
    <property type="entry name" value="Lon_prtase_N"/>
</dbReference>
<dbReference type="InterPro" id="IPR046336">
    <property type="entry name" value="Lon_prtase_N_sf"/>
</dbReference>
<reference evidence="2" key="1">
    <citation type="submission" date="2021-01" db="EMBL/GenBank/DDBJ databases">
        <authorList>
            <person name="Corre E."/>
            <person name="Pelletier E."/>
            <person name="Niang G."/>
            <person name="Scheremetjew M."/>
            <person name="Finn R."/>
            <person name="Kale V."/>
            <person name="Holt S."/>
            <person name="Cochrane G."/>
            <person name="Meng A."/>
            <person name="Brown T."/>
            <person name="Cohen L."/>
        </authorList>
    </citation>
    <scope>NUCLEOTIDE SEQUENCE</scope>
    <source>
        <strain evidence="2">CCAP1064/1</strain>
    </source>
</reference>
<dbReference type="InterPro" id="IPR015947">
    <property type="entry name" value="PUA-like_sf"/>
</dbReference>
<dbReference type="Gene3D" id="2.30.130.40">
    <property type="entry name" value="LON domain-like"/>
    <property type="match status" value="1"/>
</dbReference>
<accession>A0A7S0GI11</accession>
<name>A0A7S0GI11_9STRA</name>
<organism evidence="2">
    <name type="scientific">Proboscia inermis</name>
    <dbReference type="NCBI Taxonomy" id="420281"/>
    <lineage>
        <taxon>Eukaryota</taxon>
        <taxon>Sar</taxon>
        <taxon>Stramenopiles</taxon>
        <taxon>Ochrophyta</taxon>
        <taxon>Bacillariophyta</taxon>
        <taxon>Coscinodiscophyceae</taxon>
        <taxon>Rhizosoleniophycidae</taxon>
        <taxon>Rhizosoleniales</taxon>
        <taxon>Rhizosoleniaceae</taxon>
        <taxon>Proboscia</taxon>
    </lineage>
</organism>
<sequence length="337" mass="38536">MQITDAQLEDDGRLTVVVQALERFKVVEVERELPYSVATVEILPDEELVDYHTQRANDFLQTLDFRQSEDVSGAALAACVAECLEYHGYEYRKVNIKEAQEGVSPLSNYDAEFLASVEREVVEDSIEFAMERYLCEPPSAESQPLQNPRIYDANEVEKLVEEWEYKVWVELDTMLGLLRRANPNSNQKQSVPVPAQMMGLLPQEPYKPWPEEFMLDTIAWKLSGGLIGTSSKSPFVRVPSFRKVENEDEAEKKEADEDNVVVDYYPPLRRAHRLSYVIYILLESIVVTATSIGAAPPDNLRQHLLEITSLKKRLEEAYNRLREISGVLSHILEERGL</sequence>
<proteinExistence type="predicted"/>